<dbReference type="GeneID" id="8444605"/>
<dbReference type="eggNOG" id="ENOG502SEIT">
    <property type="taxonomic scope" value="Eukaryota"/>
</dbReference>
<dbReference type="HOGENOM" id="CLU_044882_0_0_1"/>
<evidence type="ECO:0000256" key="1">
    <source>
        <dbReference type="SAM" id="MobiDB-lite"/>
    </source>
</evidence>
<feature type="compositionally biased region" description="Basic and acidic residues" evidence="1">
    <location>
        <begin position="403"/>
        <end position="425"/>
    </location>
</feature>
<dbReference type="AlphaFoldDB" id="C4JM47"/>
<dbReference type="Proteomes" id="UP000002058">
    <property type="component" value="Unassembled WGS sequence"/>
</dbReference>
<feature type="region of interest" description="Disordered" evidence="1">
    <location>
        <begin position="403"/>
        <end position="426"/>
    </location>
</feature>
<evidence type="ECO:0000313" key="2">
    <source>
        <dbReference type="EMBL" id="EEP79059.1"/>
    </source>
</evidence>
<feature type="region of interest" description="Disordered" evidence="1">
    <location>
        <begin position="486"/>
        <end position="544"/>
    </location>
</feature>
<feature type="compositionally biased region" description="Basic and acidic residues" evidence="1">
    <location>
        <begin position="526"/>
        <end position="544"/>
    </location>
</feature>
<dbReference type="OrthoDB" id="4586300at2759"/>
<reference evidence="3" key="1">
    <citation type="journal article" date="2009" name="Genome Res.">
        <title>Comparative genomic analyses of the human fungal pathogens Coccidioides and their relatives.</title>
        <authorList>
            <person name="Sharpton T.J."/>
            <person name="Stajich J.E."/>
            <person name="Rounsley S.D."/>
            <person name="Gardner M.J."/>
            <person name="Wortman J.R."/>
            <person name="Jordar V.S."/>
            <person name="Maiti R."/>
            <person name="Kodira C.D."/>
            <person name="Neafsey D.E."/>
            <person name="Zeng Q."/>
            <person name="Hung C.-Y."/>
            <person name="McMahan C."/>
            <person name="Muszewska A."/>
            <person name="Grynberg M."/>
            <person name="Mandel M.A."/>
            <person name="Kellner E.M."/>
            <person name="Barker B.M."/>
            <person name="Galgiani J.N."/>
            <person name="Orbach M.J."/>
            <person name="Kirkland T.N."/>
            <person name="Cole G.T."/>
            <person name="Henn M.R."/>
            <person name="Birren B.W."/>
            <person name="Taylor J.W."/>
        </authorList>
    </citation>
    <scope>NUCLEOTIDE SEQUENCE [LARGE SCALE GENOMIC DNA]</scope>
    <source>
        <strain evidence="3">UAMH 1704</strain>
    </source>
</reference>
<evidence type="ECO:0000313" key="3">
    <source>
        <dbReference type="Proteomes" id="UP000002058"/>
    </source>
</evidence>
<dbReference type="VEuPathDB" id="FungiDB:UREG_03905"/>
<name>C4JM47_UNCRE</name>
<dbReference type="InParanoid" id="C4JM47"/>
<dbReference type="OMA" id="DRFWFDD"/>
<dbReference type="STRING" id="336963.C4JM47"/>
<dbReference type="EMBL" id="CH476616">
    <property type="protein sequence ID" value="EEP79059.1"/>
    <property type="molecule type" value="Genomic_DNA"/>
</dbReference>
<feature type="region of interest" description="Disordered" evidence="1">
    <location>
        <begin position="348"/>
        <end position="367"/>
    </location>
</feature>
<dbReference type="RefSeq" id="XP_002544388.1">
    <property type="nucleotide sequence ID" value="XM_002544342.1"/>
</dbReference>
<feature type="compositionally biased region" description="Basic and acidic residues" evidence="1">
    <location>
        <begin position="55"/>
        <end position="69"/>
    </location>
</feature>
<protein>
    <submittedName>
        <fullName evidence="2">Uncharacterized protein</fullName>
    </submittedName>
</protein>
<organism evidence="2 3">
    <name type="scientific">Uncinocarpus reesii (strain UAMH 1704)</name>
    <dbReference type="NCBI Taxonomy" id="336963"/>
    <lineage>
        <taxon>Eukaryota</taxon>
        <taxon>Fungi</taxon>
        <taxon>Dikarya</taxon>
        <taxon>Ascomycota</taxon>
        <taxon>Pezizomycotina</taxon>
        <taxon>Eurotiomycetes</taxon>
        <taxon>Eurotiomycetidae</taxon>
        <taxon>Onygenales</taxon>
        <taxon>Onygenaceae</taxon>
        <taxon>Uncinocarpus</taxon>
    </lineage>
</organism>
<dbReference type="KEGG" id="ure:UREG_03905"/>
<sequence length="544" mass="62641">MESPAYGQPRRLQSARIAPIVDQKLRGSSPRGSYQAILVFEMSEQRSTLSLLEELEGRRRSNSEKRENRPSNGQSAPSQERRTKPEPAEDNPFIAFRRYADEHISSMLQSIIGLPSVIFPPSTKDWLVFNDEELSQLMKNWRRVADEELNRANNRDPQASRRHADYGKWDDWRNQGHRYPGHAFPSSIFDAIFDSNLPFGSSSFFHELSPFRNPFFFDLMSPGISAGWPMSYILLSPYSPLHLEHHQQLDKGSDHGLMSWASPFDPAHGGQQSKEPRWREAFEDLLRIENGKDMLDRNVALQNKQVSGKDWLVGMIERGSLGAGWKYVHRDGGRGDYFKYTFEDLASKEDPKQAPLQRSEGRDTEEEGFTEMDLYDAFLRDVHDEDRPLKSPLLNLILESREKQRMEHEESRRRREFDNDNKNSDIQDFYDTETELDHYERQLSGISQGPSALSESELDLPTIISTVTTTERRTLPDGSVRTKKVVNKRFADGREESVETEEISSSNQPHQVNPTEDNDAGSLAKTEPRASTNKDKRGGWFWRD</sequence>
<accession>C4JM47</accession>
<proteinExistence type="predicted"/>
<gene>
    <name evidence="2" type="ORF">UREG_03905</name>
</gene>
<keyword evidence="3" id="KW-1185">Reference proteome</keyword>
<feature type="region of interest" description="Disordered" evidence="1">
    <location>
        <begin position="52"/>
        <end position="92"/>
    </location>
</feature>